<evidence type="ECO:0008006" key="8">
    <source>
        <dbReference type="Google" id="ProtNLM"/>
    </source>
</evidence>
<dbReference type="PANTHER" id="PTHR43649">
    <property type="entry name" value="ARABINOSE-BINDING PROTEIN-RELATED"/>
    <property type="match status" value="1"/>
</dbReference>
<dbReference type="AlphaFoldDB" id="A0A1M4EBN1"/>
<proteinExistence type="predicted"/>
<feature type="chain" id="PRO_5038741784" description="Sugar ABC transporter substrate-binding protein" evidence="6">
    <location>
        <begin position="19"/>
        <end position="435"/>
    </location>
</feature>
<protein>
    <recommendedName>
        <fullName evidence="8">Sugar ABC transporter substrate-binding protein</fullName>
    </recommendedName>
</protein>
<dbReference type="Pfam" id="PF01547">
    <property type="entry name" value="SBP_bac_1"/>
    <property type="match status" value="1"/>
</dbReference>
<dbReference type="SUPFAM" id="SSF53850">
    <property type="entry name" value="Periplasmic binding protein-like II"/>
    <property type="match status" value="1"/>
</dbReference>
<feature type="signal peptide" evidence="6">
    <location>
        <begin position="1"/>
        <end position="18"/>
    </location>
</feature>
<dbReference type="EMBL" id="LT559118">
    <property type="protein sequence ID" value="SBO96176.1"/>
    <property type="molecule type" value="Genomic_DNA"/>
</dbReference>
<keyword evidence="5" id="KW-0449">Lipoprotein</keyword>
<dbReference type="Gene3D" id="3.40.190.10">
    <property type="entry name" value="Periplasmic binding protein-like II"/>
    <property type="match status" value="2"/>
</dbReference>
<keyword evidence="1" id="KW-1003">Cell membrane</keyword>
<dbReference type="InterPro" id="IPR050490">
    <property type="entry name" value="Bact_solute-bd_prot1"/>
</dbReference>
<evidence type="ECO:0000256" key="5">
    <source>
        <dbReference type="ARBA" id="ARBA00023288"/>
    </source>
</evidence>
<evidence type="ECO:0000256" key="2">
    <source>
        <dbReference type="ARBA" id="ARBA00022729"/>
    </source>
</evidence>
<reference evidence="7" key="1">
    <citation type="submission" date="2016-04" db="EMBL/GenBank/DDBJ databases">
        <authorList>
            <person name="Evans L.H."/>
            <person name="Alamgir A."/>
            <person name="Owens N."/>
            <person name="Weber N.D."/>
            <person name="Virtaneva K."/>
            <person name="Barbian K."/>
            <person name="Babar A."/>
            <person name="Rosenke K."/>
        </authorList>
    </citation>
    <scope>NUCLEOTIDE SEQUENCE</scope>
    <source>
        <strain evidence="7">Nono1</strain>
    </source>
</reference>
<accession>A0A1M4EBN1</accession>
<organism evidence="7">
    <name type="scientific">Nonomuraea gerenzanensis</name>
    <dbReference type="NCBI Taxonomy" id="93944"/>
    <lineage>
        <taxon>Bacteria</taxon>
        <taxon>Bacillati</taxon>
        <taxon>Actinomycetota</taxon>
        <taxon>Actinomycetes</taxon>
        <taxon>Streptosporangiales</taxon>
        <taxon>Streptosporangiaceae</taxon>
        <taxon>Nonomuraea</taxon>
    </lineage>
</organism>
<dbReference type="PROSITE" id="PS51257">
    <property type="entry name" value="PROKAR_LIPOPROTEIN"/>
    <property type="match status" value="1"/>
</dbReference>
<evidence type="ECO:0000313" key="7">
    <source>
        <dbReference type="EMBL" id="SBO96176.1"/>
    </source>
</evidence>
<keyword evidence="3" id="KW-0472">Membrane</keyword>
<keyword evidence="4" id="KW-0564">Palmitate</keyword>
<evidence type="ECO:0000256" key="3">
    <source>
        <dbReference type="ARBA" id="ARBA00023136"/>
    </source>
</evidence>
<dbReference type="RefSeq" id="WP_225275498.1">
    <property type="nucleotide sequence ID" value="NZ_CP084058.1"/>
</dbReference>
<gene>
    <name evidence="7" type="ORF">BN4615_P5692</name>
</gene>
<evidence type="ECO:0000256" key="1">
    <source>
        <dbReference type="ARBA" id="ARBA00022475"/>
    </source>
</evidence>
<dbReference type="InterPro" id="IPR006059">
    <property type="entry name" value="SBP"/>
</dbReference>
<dbReference type="PANTHER" id="PTHR43649:SF33">
    <property type="entry name" value="POLYGALACTURONAN_RHAMNOGALACTURONAN-BINDING PROTEIN YTCQ"/>
    <property type="match status" value="1"/>
</dbReference>
<name>A0A1M4EBN1_9ACTN</name>
<keyword evidence="2 6" id="KW-0732">Signal</keyword>
<evidence type="ECO:0000256" key="6">
    <source>
        <dbReference type="SAM" id="SignalP"/>
    </source>
</evidence>
<sequence>MRRLALTGLALAVTAALAAACGGSGRSTAPATAASDPSKVSGEITVLTNRTDLVNDGTMKKYAGEFAKVYPGVQVKFEAITDYEGEVKIRMNTENYGDVLLIPNNIAKGDYPKFFAPLGSAADLSQKYKFIQSGTVNDQVYGIVSFASANGFVYNKDLWAKAGVTDWPKTPEEFLAGLKAVKDKTGATPLYTNYKDGWPLSNWTNGNGSVTCDVKAESAMATEDPWAPGKDLNVVDSLLFNAVQQQLTEKDPTTTNWEDSKKFIATGKIGAMWLGSWAIPQMQAAATTAGQSPDSIAFMPFPSQAGGSFCSVLNPDYQYAVNSHSPNKAAARAWLDWFVDKSGFSATNQGVSPVKSDPLPSALKPYSDAGVKLIELETDQRILVDNIDKESEVGIKSPDYRQKLIDVARGAAKGDLNSVLADLSARWKAGQQAAA</sequence>
<evidence type="ECO:0000256" key="4">
    <source>
        <dbReference type="ARBA" id="ARBA00023139"/>
    </source>
</evidence>